<organism evidence="1 2">
    <name type="scientific">Parabacteroides faecalis</name>
    <dbReference type="NCBI Taxonomy" id="2924040"/>
    <lineage>
        <taxon>Bacteria</taxon>
        <taxon>Pseudomonadati</taxon>
        <taxon>Bacteroidota</taxon>
        <taxon>Bacteroidia</taxon>
        <taxon>Bacteroidales</taxon>
        <taxon>Tannerellaceae</taxon>
        <taxon>Parabacteroides</taxon>
    </lineage>
</organism>
<keyword evidence="1" id="KW-0378">Hydrolase</keyword>
<dbReference type="Proteomes" id="UP001165444">
    <property type="component" value="Unassembled WGS sequence"/>
</dbReference>
<sequence length="411" mass="46474">MNRNNIYVGFGLCGLLLAGCKQPTDRSVFAYQAEPVKLQLEKRGDSYFATGYSAFSVEDHFTWGASVTKADNGKYYMIFSAPEAYQYPFGNAWVMGSKLGLAVSDRPDGGFKKLGFFYNQDGFVHDTSAWDAQTVSNPHVRKFGDTYYLYYAGSVDPGNLNVKSKTDTLDIRSRIQQSQQIGVITFKSFEGLLQGDFEHYDKPLLAPRTRVKPTDVVNPSPEGTIPQPDNLITVNPSVVYRPSDKKYLLYFKGNIYDPHWRGIHGVALSDSPTGPFIPLNQPVFEIPTQDGEKLSAEDPYVWYNHRDRLFYAIFKDFTGQFTKSDPCLALMYSEDGIHWQLPEHSLFMKKELVLSSGDTIKVDRLERPQLLLDEKDDPFVLYAACSVAELNKKTDGSSFNVQIRLKKQDSK</sequence>
<dbReference type="EMBL" id="JAKZMM010000002">
    <property type="protein sequence ID" value="MCJ2379283.1"/>
    <property type="molecule type" value="Genomic_DNA"/>
</dbReference>
<dbReference type="PROSITE" id="PS51257">
    <property type="entry name" value="PROKAR_LIPOPROTEIN"/>
    <property type="match status" value="1"/>
</dbReference>
<protein>
    <submittedName>
        <fullName evidence="1">Glycoside hydrolase family protein</fullName>
    </submittedName>
</protein>
<evidence type="ECO:0000313" key="2">
    <source>
        <dbReference type="Proteomes" id="UP001165444"/>
    </source>
</evidence>
<comment type="caution">
    <text evidence="1">The sequence shown here is derived from an EMBL/GenBank/DDBJ whole genome shotgun (WGS) entry which is preliminary data.</text>
</comment>
<keyword evidence="2" id="KW-1185">Reference proteome</keyword>
<accession>A0ABT0BWW9</accession>
<dbReference type="RefSeq" id="WP_243323126.1">
    <property type="nucleotide sequence ID" value="NZ_JAKZMM010000002.1"/>
</dbReference>
<dbReference type="CDD" id="cd08994">
    <property type="entry name" value="GH43_62_32_68_117_130-like"/>
    <property type="match status" value="1"/>
</dbReference>
<evidence type="ECO:0000313" key="1">
    <source>
        <dbReference type="EMBL" id="MCJ2379283.1"/>
    </source>
</evidence>
<gene>
    <name evidence="1" type="ORF">MUN53_01395</name>
</gene>
<proteinExistence type="predicted"/>
<dbReference type="SUPFAM" id="SSF75005">
    <property type="entry name" value="Arabinanase/levansucrase/invertase"/>
    <property type="match status" value="1"/>
</dbReference>
<name>A0ABT0BWW9_9BACT</name>
<dbReference type="InterPro" id="IPR023296">
    <property type="entry name" value="Glyco_hydro_beta-prop_sf"/>
</dbReference>
<dbReference type="GO" id="GO:0016787">
    <property type="term" value="F:hydrolase activity"/>
    <property type="evidence" value="ECO:0007669"/>
    <property type="project" value="UniProtKB-KW"/>
</dbReference>
<reference evidence="1 2" key="1">
    <citation type="submission" date="2022-03" db="EMBL/GenBank/DDBJ databases">
        <title>Parabacteroides sp. nov. isolated from swine feces.</title>
        <authorList>
            <person name="Bak J.E."/>
        </authorList>
    </citation>
    <scope>NUCLEOTIDE SEQUENCE [LARGE SCALE GENOMIC DNA]</scope>
    <source>
        <strain evidence="1 2">AGMB00274</strain>
    </source>
</reference>
<dbReference type="Gene3D" id="2.115.10.20">
    <property type="entry name" value="Glycosyl hydrolase domain, family 43"/>
    <property type="match status" value="2"/>
</dbReference>